<organism evidence="2 3">
    <name type="scientific">Streptomyces flaveolus</name>
    <dbReference type="NCBI Taxonomy" id="67297"/>
    <lineage>
        <taxon>Bacteria</taxon>
        <taxon>Bacillati</taxon>
        <taxon>Actinomycetota</taxon>
        <taxon>Actinomycetes</taxon>
        <taxon>Kitasatosporales</taxon>
        <taxon>Streptomycetaceae</taxon>
        <taxon>Streptomyces</taxon>
    </lineage>
</organism>
<sequence length="111" mass="11230">MGVRRAAKGVGDFLIDTVGEAVAEVILSLLACAVLGCLVLIVYLSWSVSPRFTVAGAGLLSCLFAHGAWQTVRTPGKGRRRGLAAVTAAGFTGAAATAVLLLLPASGCDCL</sequence>
<feature type="transmembrane region" description="Helical" evidence="1">
    <location>
        <begin position="83"/>
        <end position="103"/>
    </location>
</feature>
<keyword evidence="3" id="KW-1185">Reference proteome</keyword>
<reference evidence="2 3" key="1">
    <citation type="submission" date="2024-06" db="EMBL/GenBank/DDBJ databases">
        <title>The Natural Products Discovery Center: Release of the First 8490 Sequenced Strains for Exploring Actinobacteria Biosynthetic Diversity.</title>
        <authorList>
            <person name="Kalkreuter E."/>
            <person name="Kautsar S.A."/>
            <person name="Yang D."/>
            <person name="Bader C.D."/>
            <person name="Teijaro C.N."/>
            <person name="Fluegel L."/>
            <person name="Davis C.M."/>
            <person name="Simpson J.R."/>
            <person name="Lauterbach L."/>
            <person name="Steele A.D."/>
            <person name="Gui C."/>
            <person name="Meng S."/>
            <person name="Li G."/>
            <person name="Viehrig K."/>
            <person name="Ye F."/>
            <person name="Su P."/>
            <person name="Kiefer A.F."/>
            <person name="Nichols A."/>
            <person name="Cepeda A.J."/>
            <person name="Yan W."/>
            <person name="Fan B."/>
            <person name="Jiang Y."/>
            <person name="Adhikari A."/>
            <person name="Zheng C.-J."/>
            <person name="Schuster L."/>
            <person name="Cowan T.M."/>
            <person name="Smanski M.J."/>
            <person name="Chevrette M.G."/>
            <person name="De Carvalho L.P.S."/>
            <person name="Shen B."/>
        </authorList>
    </citation>
    <scope>NUCLEOTIDE SEQUENCE [LARGE SCALE GENOMIC DNA]</scope>
    <source>
        <strain evidence="2 3">NPDC000632</strain>
    </source>
</reference>
<evidence type="ECO:0000313" key="3">
    <source>
        <dbReference type="Proteomes" id="UP001490330"/>
    </source>
</evidence>
<comment type="caution">
    <text evidence="2">The sequence shown here is derived from an EMBL/GenBank/DDBJ whole genome shotgun (WGS) entry which is preliminary data.</text>
</comment>
<evidence type="ECO:0000313" key="2">
    <source>
        <dbReference type="EMBL" id="MER6906336.1"/>
    </source>
</evidence>
<proteinExistence type="predicted"/>
<name>A0ABV1VIM7_9ACTN</name>
<feature type="transmembrane region" description="Helical" evidence="1">
    <location>
        <begin position="21"/>
        <end position="46"/>
    </location>
</feature>
<gene>
    <name evidence="2" type="ORF">ABT322_21755</name>
</gene>
<dbReference type="Proteomes" id="UP001490330">
    <property type="component" value="Unassembled WGS sequence"/>
</dbReference>
<keyword evidence="1" id="KW-0472">Membrane</keyword>
<keyword evidence="1" id="KW-0812">Transmembrane</keyword>
<protein>
    <submittedName>
        <fullName evidence="2">Lysine transporter LysE</fullName>
    </submittedName>
</protein>
<evidence type="ECO:0000256" key="1">
    <source>
        <dbReference type="SAM" id="Phobius"/>
    </source>
</evidence>
<feature type="transmembrane region" description="Helical" evidence="1">
    <location>
        <begin position="52"/>
        <end position="71"/>
    </location>
</feature>
<dbReference type="RefSeq" id="WP_350720111.1">
    <property type="nucleotide sequence ID" value="NZ_JBEPCO010000018.1"/>
</dbReference>
<keyword evidence="1" id="KW-1133">Transmembrane helix</keyword>
<dbReference type="EMBL" id="JBEPCV010000021">
    <property type="protein sequence ID" value="MER6906336.1"/>
    <property type="molecule type" value="Genomic_DNA"/>
</dbReference>
<accession>A0ABV1VIM7</accession>